<evidence type="ECO:0000313" key="2">
    <source>
        <dbReference type="EMBL" id="CAF2996672.1"/>
    </source>
</evidence>
<evidence type="ECO:0000313" key="3">
    <source>
        <dbReference type="EMBL" id="CAF3649960.1"/>
    </source>
</evidence>
<dbReference type="EMBL" id="CAJOBP010004587">
    <property type="protein sequence ID" value="CAF4445006.1"/>
    <property type="molecule type" value="Genomic_DNA"/>
</dbReference>
<name>A0A820NND2_9BILA</name>
<dbReference type="Proteomes" id="UP000663869">
    <property type="component" value="Unassembled WGS sequence"/>
</dbReference>
<keyword evidence="7" id="KW-1185">Reference proteome</keyword>
<feature type="signal peptide" evidence="1">
    <location>
        <begin position="1"/>
        <end position="22"/>
    </location>
</feature>
<dbReference type="Proteomes" id="UP000663825">
    <property type="component" value="Unassembled WGS sequence"/>
</dbReference>
<protein>
    <submittedName>
        <fullName evidence="4">Uncharacterized protein</fullName>
    </submittedName>
</protein>
<evidence type="ECO:0000313" key="5">
    <source>
        <dbReference type="EMBL" id="CAF4445006.1"/>
    </source>
</evidence>
<dbReference type="EMBL" id="CAJNXB010000036">
    <property type="protein sequence ID" value="CAF2996672.1"/>
    <property type="molecule type" value="Genomic_DNA"/>
</dbReference>
<dbReference type="AlphaFoldDB" id="A0A820NND2"/>
<gene>
    <name evidence="3" type="ORF">FME351_LOCUS24443</name>
    <name evidence="2" type="ORF">TIS948_LOCUS1248</name>
    <name evidence="4" type="ORF">TSG867_LOCUS12274</name>
    <name evidence="5" type="ORF">UJA718_LOCUS22372</name>
</gene>
<dbReference type="OrthoDB" id="10059800at2759"/>
<evidence type="ECO:0000313" key="7">
    <source>
        <dbReference type="Proteomes" id="UP000663873"/>
    </source>
</evidence>
<dbReference type="Proteomes" id="UP000663873">
    <property type="component" value="Unassembled WGS sequence"/>
</dbReference>
<keyword evidence="1" id="KW-0732">Signal</keyword>
<sequence>MVANCLTTLFPVLTSVTTSTIASNTTTIKIIEVPAIQSKSSSRNFRAAQPVHFYRRSQASWSFDASSASQVFSKVSDLSLGVHHTVPMIYKIHFQGSCLLNVINGRGFIRILIDNNVLNLNRLMPNTDRRATLASQMGLNLGQVDAQGGSFFHSGSATWVCASCAKTDVVLLSPGTHIIDVGLRTDNPTARIHGGELVVEMTEYDPSVHFGFQYATVL</sequence>
<feature type="chain" id="PRO_5036237075" evidence="1">
    <location>
        <begin position="23"/>
        <end position="218"/>
    </location>
</feature>
<proteinExistence type="predicted"/>
<evidence type="ECO:0000313" key="4">
    <source>
        <dbReference type="EMBL" id="CAF4391034.1"/>
    </source>
</evidence>
<organism evidence="4 6">
    <name type="scientific">Rotaria socialis</name>
    <dbReference type="NCBI Taxonomy" id="392032"/>
    <lineage>
        <taxon>Eukaryota</taxon>
        <taxon>Metazoa</taxon>
        <taxon>Spiralia</taxon>
        <taxon>Gnathifera</taxon>
        <taxon>Rotifera</taxon>
        <taxon>Eurotatoria</taxon>
        <taxon>Bdelloidea</taxon>
        <taxon>Philodinida</taxon>
        <taxon>Philodinidae</taxon>
        <taxon>Rotaria</taxon>
    </lineage>
</organism>
<evidence type="ECO:0000256" key="1">
    <source>
        <dbReference type="SAM" id="SignalP"/>
    </source>
</evidence>
<comment type="caution">
    <text evidence="4">The sequence shown here is derived from an EMBL/GenBank/DDBJ whole genome shotgun (WGS) entry which is preliminary data.</text>
</comment>
<dbReference type="EMBL" id="CAJOBQ010000615">
    <property type="protein sequence ID" value="CAF4391034.1"/>
    <property type="molecule type" value="Genomic_DNA"/>
</dbReference>
<dbReference type="Proteomes" id="UP000663862">
    <property type="component" value="Unassembled WGS sequence"/>
</dbReference>
<reference evidence="4" key="1">
    <citation type="submission" date="2021-02" db="EMBL/GenBank/DDBJ databases">
        <authorList>
            <person name="Nowell W R."/>
        </authorList>
    </citation>
    <scope>NUCLEOTIDE SEQUENCE</scope>
</reference>
<accession>A0A820NND2</accession>
<dbReference type="EMBL" id="CAJNYU010003218">
    <property type="protein sequence ID" value="CAF3649960.1"/>
    <property type="molecule type" value="Genomic_DNA"/>
</dbReference>
<evidence type="ECO:0000313" key="6">
    <source>
        <dbReference type="Proteomes" id="UP000663862"/>
    </source>
</evidence>